<dbReference type="OrthoDB" id="415706at2759"/>
<dbReference type="GO" id="GO:0005739">
    <property type="term" value="C:mitochondrion"/>
    <property type="evidence" value="ECO:0007669"/>
    <property type="project" value="TreeGrafter"/>
</dbReference>
<dbReference type="GO" id="GO:0016559">
    <property type="term" value="P:peroxisome fission"/>
    <property type="evidence" value="ECO:0007669"/>
    <property type="project" value="TreeGrafter"/>
</dbReference>
<dbReference type="GO" id="GO:0048312">
    <property type="term" value="P:intracellular distribution of mitochondria"/>
    <property type="evidence" value="ECO:0007669"/>
    <property type="project" value="TreeGrafter"/>
</dbReference>
<dbReference type="InParanoid" id="A0A4S2MLH6"/>
<name>A0A4S2MLH6_9PEZI</name>
<dbReference type="InterPro" id="IPR022812">
    <property type="entry name" value="Dynamin"/>
</dbReference>
<dbReference type="CDD" id="cd08771">
    <property type="entry name" value="DLP_1"/>
    <property type="match status" value="1"/>
</dbReference>
<dbReference type="InterPro" id="IPR001401">
    <property type="entry name" value="Dynamin_GTPase"/>
</dbReference>
<dbReference type="FunFam" id="3.40.50.300:FF:001425">
    <property type="entry name" value="Dynamin GTPase, putative"/>
    <property type="match status" value="1"/>
</dbReference>
<accession>A0A4S2MLH6</accession>
<dbReference type="PANTHER" id="PTHR11566:SF21">
    <property type="entry name" value="DYNAMIN RELATED PROTEIN 1, ISOFORM A"/>
    <property type="match status" value="1"/>
</dbReference>
<dbReference type="GO" id="GO:0000266">
    <property type="term" value="P:mitochondrial fission"/>
    <property type="evidence" value="ECO:0007669"/>
    <property type="project" value="TreeGrafter"/>
</dbReference>
<reference evidence="4 5" key="1">
    <citation type="submission" date="2019-04" db="EMBL/GenBank/DDBJ databases">
        <title>Comparative genomics and transcriptomics to analyze fruiting body development in filamentous ascomycetes.</title>
        <authorList>
            <consortium name="DOE Joint Genome Institute"/>
            <person name="Lutkenhaus R."/>
            <person name="Traeger S."/>
            <person name="Breuer J."/>
            <person name="Kuo A."/>
            <person name="Lipzen A."/>
            <person name="Pangilinan J."/>
            <person name="Dilworth D."/>
            <person name="Sandor L."/>
            <person name="Poggeler S."/>
            <person name="Barry K."/>
            <person name="Grigoriev I.V."/>
            <person name="Nowrousian M."/>
        </authorList>
    </citation>
    <scope>NUCLEOTIDE SEQUENCE [LARGE SCALE GENOMIC DNA]</scope>
    <source>
        <strain evidence="4 5">CBS 389.68</strain>
    </source>
</reference>
<dbReference type="InterPro" id="IPR027417">
    <property type="entry name" value="P-loop_NTPase"/>
</dbReference>
<evidence type="ECO:0000256" key="2">
    <source>
        <dbReference type="ARBA" id="ARBA00023134"/>
    </source>
</evidence>
<dbReference type="EMBL" id="ML220148">
    <property type="protein sequence ID" value="TGZ77870.1"/>
    <property type="molecule type" value="Genomic_DNA"/>
</dbReference>
<dbReference type="GO" id="GO:0005874">
    <property type="term" value="C:microtubule"/>
    <property type="evidence" value="ECO:0007669"/>
    <property type="project" value="TreeGrafter"/>
</dbReference>
<gene>
    <name evidence="4" type="ORF">EX30DRAFT_175990</name>
</gene>
<dbReference type="GO" id="GO:0006897">
    <property type="term" value="P:endocytosis"/>
    <property type="evidence" value="ECO:0007669"/>
    <property type="project" value="TreeGrafter"/>
</dbReference>
<dbReference type="PROSITE" id="PS51718">
    <property type="entry name" value="G_DYNAMIN_2"/>
    <property type="match status" value="1"/>
</dbReference>
<feature type="domain" description="Dynamin-type G" evidence="3">
    <location>
        <begin position="51"/>
        <end position="333"/>
    </location>
</feature>
<dbReference type="SUPFAM" id="SSF52540">
    <property type="entry name" value="P-loop containing nucleoside triphosphate hydrolases"/>
    <property type="match status" value="1"/>
</dbReference>
<dbReference type="InterPro" id="IPR000375">
    <property type="entry name" value="Dynamin_stalk"/>
</dbReference>
<organism evidence="4 5">
    <name type="scientific">Ascodesmis nigricans</name>
    <dbReference type="NCBI Taxonomy" id="341454"/>
    <lineage>
        <taxon>Eukaryota</taxon>
        <taxon>Fungi</taxon>
        <taxon>Dikarya</taxon>
        <taxon>Ascomycota</taxon>
        <taxon>Pezizomycotina</taxon>
        <taxon>Pezizomycetes</taxon>
        <taxon>Pezizales</taxon>
        <taxon>Ascodesmidaceae</taxon>
        <taxon>Ascodesmis</taxon>
    </lineage>
</organism>
<dbReference type="InterPro" id="IPR045063">
    <property type="entry name" value="Dynamin_N"/>
</dbReference>
<sequence>MAPSSDSSDAAARPPTQLVFGSTGLSSLQQEVQQNLMDEIDRLRSAGVNEFVSLPQLVVCGDQSSGKSSVLEAITEIPFPRRANLCTRFATQIMLRRGSVERATVRIIPFSKRSNEEKDRLKNFTGTIESFTDLPGLIDKASEVMGVGTSGSCFARDTLSIEIFGPDKPQLTIVDTPGLIHSETRGQTQADIQMVSDLVHDYMHDPRTIILAVVSARNDIANQVVLHRARTADPSGERTLGIITKPDTAGPEMEGAFVALARNEDIPLTLGWHMLRNRSTEEKEMTFAERNLTEQMFFRQRPWSALTNSDTGIEALRVRLSWLLFNHIQREIPRVRQEILEAYEKATTELGALGAGRSTPDEQRAYLIDISQKLTERCRAAVDGNYESSFFATSSQKIWKRHRLRAVVQQVNTEFAELMRTSGHFREIGGTNDPPTVDGTSSSLDPVRISKQQAVEWVRPFIEASRGRELSGSYNPLLIRDLFMEQSQRWNEIARLHVNRVWKRCQIFLKSALNGLAPADVVEGLWQCYLDEAISARLKWANEELEELLMDKSSVITYNHYYTQNVQKNRIKVLKKQLDTVAEAAGIKAFGKVAIDGTTFWASVEDVLQPNMDDFACEEALESMLAYYKVLYTLTQRVPPEVFPRVSVGLSQRHP</sequence>
<protein>
    <submittedName>
        <fullName evidence="4">Dynamin family protein</fullName>
    </submittedName>
</protein>
<dbReference type="GO" id="GO:0005525">
    <property type="term" value="F:GTP binding"/>
    <property type="evidence" value="ECO:0007669"/>
    <property type="project" value="InterPro"/>
</dbReference>
<evidence type="ECO:0000256" key="1">
    <source>
        <dbReference type="ARBA" id="ARBA00022741"/>
    </source>
</evidence>
<dbReference type="Proteomes" id="UP000298138">
    <property type="component" value="Unassembled WGS sequence"/>
</dbReference>
<dbReference type="Pfam" id="PF00350">
    <property type="entry name" value="Dynamin_N"/>
    <property type="match status" value="1"/>
</dbReference>
<evidence type="ECO:0000313" key="5">
    <source>
        <dbReference type="Proteomes" id="UP000298138"/>
    </source>
</evidence>
<dbReference type="GO" id="GO:0003924">
    <property type="term" value="F:GTPase activity"/>
    <property type="evidence" value="ECO:0007669"/>
    <property type="project" value="InterPro"/>
</dbReference>
<evidence type="ECO:0000313" key="4">
    <source>
        <dbReference type="EMBL" id="TGZ77870.1"/>
    </source>
</evidence>
<dbReference type="PANTHER" id="PTHR11566">
    <property type="entry name" value="DYNAMIN"/>
    <property type="match status" value="1"/>
</dbReference>
<dbReference type="PRINTS" id="PR00195">
    <property type="entry name" value="DYNAMIN"/>
</dbReference>
<keyword evidence="5" id="KW-1185">Reference proteome</keyword>
<dbReference type="GO" id="GO:0016020">
    <property type="term" value="C:membrane"/>
    <property type="evidence" value="ECO:0007669"/>
    <property type="project" value="TreeGrafter"/>
</dbReference>
<dbReference type="SMART" id="SM00053">
    <property type="entry name" value="DYNc"/>
    <property type="match status" value="1"/>
</dbReference>
<dbReference type="Gene3D" id="3.40.50.300">
    <property type="entry name" value="P-loop containing nucleotide triphosphate hydrolases"/>
    <property type="match status" value="1"/>
</dbReference>
<evidence type="ECO:0000259" key="3">
    <source>
        <dbReference type="PROSITE" id="PS51718"/>
    </source>
</evidence>
<dbReference type="AlphaFoldDB" id="A0A4S2MLH6"/>
<keyword evidence="2" id="KW-0342">GTP-binding</keyword>
<dbReference type="Pfam" id="PF01031">
    <property type="entry name" value="Dynamin_M"/>
    <property type="match status" value="1"/>
</dbReference>
<dbReference type="STRING" id="341454.A0A4S2MLH6"/>
<dbReference type="GO" id="GO:0008017">
    <property type="term" value="F:microtubule binding"/>
    <property type="evidence" value="ECO:0007669"/>
    <property type="project" value="TreeGrafter"/>
</dbReference>
<dbReference type="InterPro" id="IPR030381">
    <property type="entry name" value="G_DYNAMIN_dom"/>
</dbReference>
<proteinExistence type="predicted"/>
<keyword evidence="1" id="KW-0547">Nucleotide-binding</keyword>